<evidence type="ECO:0000313" key="1">
    <source>
        <dbReference type="EMBL" id="STM19231.1"/>
    </source>
</evidence>
<name>A0A377DE03_ECOLX</name>
<reference evidence="1 2" key="1">
    <citation type="submission" date="2018-06" db="EMBL/GenBank/DDBJ databases">
        <authorList>
            <consortium name="Pathogen Informatics"/>
            <person name="Doyle S."/>
        </authorList>
    </citation>
    <scope>NUCLEOTIDE SEQUENCE [LARGE SCALE GENOMIC DNA]</scope>
    <source>
        <strain evidence="1 2">NCTC7922</strain>
    </source>
</reference>
<dbReference type="Proteomes" id="UP000254174">
    <property type="component" value="Unassembled WGS sequence"/>
</dbReference>
<sequence length="66" mass="7911">MLPRIRHNNFIGAVELFVKSSHTKTHSNKFFNNIQHAFKKKDWISNYDSLLTLREFFRCATQINKK</sequence>
<proteinExistence type="predicted"/>
<organism evidence="1 2">
    <name type="scientific">Escherichia coli</name>
    <dbReference type="NCBI Taxonomy" id="562"/>
    <lineage>
        <taxon>Bacteria</taxon>
        <taxon>Pseudomonadati</taxon>
        <taxon>Pseudomonadota</taxon>
        <taxon>Gammaproteobacteria</taxon>
        <taxon>Enterobacterales</taxon>
        <taxon>Enterobacteriaceae</taxon>
        <taxon>Escherichia</taxon>
    </lineage>
</organism>
<dbReference type="AlphaFoldDB" id="A0A377DE03"/>
<gene>
    <name evidence="1" type="ORF">NCTC7922_05369</name>
</gene>
<accession>A0A377DE03</accession>
<evidence type="ECO:0000313" key="2">
    <source>
        <dbReference type="Proteomes" id="UP000254174"/>
    </source>
</evidence>
<dbReference type="EMBL" id="UGFC01000006">
    <property type="protein sequence ID" value="STM19231.1"/>
    <property type="molecule type" value="Genomic_DNA"/>
</dbReference>
<protein>
    <submittedName>
        <fullName evidence="1">Uncharacterized protein</fullName>
    </submittedName>
</protein>